<comment type="caution">
    <text evidence="1">The sequence shown here is derived from an EMBL/GenBank/DDBJ whole genome shotgun (WGS) entry which is preliminary data.</text>
</comment>
<evidence type="ECO:0000313" key="1">
    <source>
        <dbReference type="EMBL" id="MCD1653170.1"/>
    </source>
</evidence>
<protein>
    <submittedName>
        <fullName evidence="1">Uncharacterized protein</fullName>
    </submittedName>
</protein>
<keyword evidence="2" id="KW-1185">Reference proteome</keyword>
<reference evidence="1" key="1">
    <citation type="submission" date="2021-08" db="EMBL/GenBank/DDBJ databases">
        <title>Comparative analyses of Brucepasteria parasyntrophica and Teretinema zuelzerae.</title>
        <authorList>
            <person name="Song Y."/>
            <person name="Brune A."/>
        </authorList>
    </citation>
    <scope>NUCLEOTIDE SEQUENCE</scope>
    <source>
        <strain evidence="1">DSM 1903</strain>
    </source>
</reference>
<evidence type="ECO:0000313" key="2">
    <source>
        <dbReference type="Proteomes" id="UP001198163"/>
    </source>
</evidence>
<gene>
    <name evidence="1" type="ORF">K7J14_00400</name>
</gene>
<organism evidence="1 2">
    <name type="scientific">Teretinema zuelzerae</name>
    <dbReference type="NCBI Taxonomy" id="156"/>
    <lineage>
        <taxon>Bacteria</taxon>
        <taxon>Pseudomonadati</taxon>
        <taxon>Spirochaetota</taxon>
        <taxon>Spirochaetia</taxon>
        <taxon>Spirochaetales</taxon>
        <taxon>Treponemataceae</taxon>
        <taxon>Teretinema</taxon>
    </lineage>
</organism>
<dbReference type="Proteomes" id="UP001198163">
    <property type="component" value="Unassembled WGS sequence"/>
</dbReference>
<proteinExistence type="predicted"/>
<sequence length="72" mass="7758">MDTLIIGTARYDSCQKIFSAAGEFAVRQSLAAGLPLTYVSGTEIIKEFTDGSKVVLGSVEPSVILKKKTFKM</sequence>
<dbReference type="AlphaFoldDB" id="A0AAE3JII5"/>
<dbReference type="EMBL" id="JAINWA010000001">
    <property type="protein sequence ID" value="MCD1653170.1"/>
    <property type="molecule type" value="Genomic_DNA"/>
</dbReference>
<dbReference type="RefSeq" id="WP_230752070.1">
    <property type="nucleotide sequence ID" value="NZ_JAINWA010000001.1"/>
</dbReference>
<accession>A0AAE3JII5</accession>
<name>A0AAE3JII5_9SPIR</name>